<dbReference type="Proteomes" id="UP000179769">
    <property type="component" value="Unassembled WGS sequence"/>
</dbReference>
<proteinExistence type="predicted"/>
<feature type="region of interest" description="Disordered" evidence="2">
    <location>
        <begin position="48"/>
        <end position="86"/>
    </location>
</feature>
<feature type="coiled-coil region" evidence="1">
    <location>
        <begin position="134"/>
        <end position="168"/>
    </location>
</feature>
<sequence>MLYLAGQILVFVLLAMIVGAALAWVFLAAPVRRQQAAQARAARAARARAARGESAGGGATSASTPGRSGGAPARDPGVDSDRGARHPDLVAADPVTETNAGFGQPLDDDTWPPLAPRVEQADLADLMARLGDQEERWAAEKASLTARLAAAEQQAIESEQRVAAAEYQVAIAQARIGEIEAALHAAPAVDAGTAGVAQPEDAPVTPDAAALADHGDVTTVADLARETVRLREQLEEAESRAARFSSRLAMVRTDAEAAQRQVATMSTRLDRHQAEWAAERIKLLARIAEAEETRPAASLPPVSVDEPEAIATVEPVQAESETDQVADEPKEVYAVHEAPAEQELTEQEPVEVEPVEVEPTEEEPASSSVELTWARESIEAEHLTSTGPGAFEAGPLVHVIPGSRDDDLELIGAALVGAAASAGVTGRPAVGTLAGGWNAGPESAGRFHLSGASWGGPAEPVLSTDNLKEIVGVGPVTESRLRVLGITTFRQLATMGDTDVDRLAKKLDGFGDRIVTDDWVGQARDLQARHHSGLA</sequence>
<comment type="caution">
    <text evidence="3">The sequence shown here is derived from an EMBL/GenBank/DDBJ whole genome shotgun (WGS) entry which is preliminary data.</text>
</comment>
<dbReference type="AlphaFoldDB" id="A0A1S1Q359"/>
<keyword evidence="4" id="KW-1185">Reference proteome</keyword>
<dbReference type="EMBL" id="MAXA01000219">
    <property type="protein sequence ID" value="OHV27625.1"/>
    <property type="molecule type" value="Genomic_DNA"/>
</dbReference>
<feature type="region of interest" description="Disordered" evidence="2">
    <location>
        <begin position="339"/>
        <end position="369"/>
    </location>
</feature>
<dbReference type="RefSeq" id="WP_071064599.1">
    <property type="nucleotide sequence ID" value="NZ_MAXA01000219.1"/>
</dbReference>
<accession>A0A1S1Q359</accession>
<evidence type="ECO:0000313" key="4">
    <source>
        <dbReference type="Proteomes" id="UP000179769"/>
    </source>
</evidence>
<evidence type="ECO:0000313" key="3">
    <source>
        <dbReference type="EMBL" id="OHV27625.1"/>
    </source>
</evidence>
<feature type="compositionally biased region" description="Acidic residues" evidence="2">
    <location>
        <begin position="343"/>
        <end position="364"/>
    </location>
</feature>
<organism evidence="3 4">
    <name type="scientific">Parafrankia soli</name>
    <dbReference type="NCBI Taxonomy" id="2599596"/>
    <lineage>
        <taxon>Bacteria</taxon>
        <taxon>Bacillati</taxon>
        <taxon>Actinomycetota</taxon>
        <taxon>Actinomycetes</taxon>
        <taxon>Frankiales</taxon>
        <taxon>Frankiaceae</taxon>
        <taxon>Parafrankia</taxon>
    </lineage>
</organism>
<dbReference type="Gene3D" id="1.10.150.20">
    <property type="entry name" value="5' to 3' exonuclease, C-terminal subdomain"/>
    <property type="match status" value="1"/>
</dbReference>
<keyword evidence="1" id="KW-0175">Coiled coil</keyword>
<feature type="compositionally biased region" description="Low complexity" evidence="2">
    <location>
        <begin position="60"/>
        <end position="73"/>
    </location>
</feature>
<evidence type="ECO:0000256" key="1">
    <source>
        <dbReference type="SAM" id="Coils"/>
    </source>
</evidence>
<evidence type="ECO:0000256" key="2">
    <source>
        <dbReference type="SAM" id="MobiDB-lite"/>
    </source>
</evidence>
<feature type="compositionally biased region" description="Basic and acidic residues" evidence="2">
    <location>
        <begin position="76"/>
        <end position="86"/>
    </location>
</feature>
<name>A0A1S1Q359_9ACTN</name>
<gene>
    <name evidence="3" type="ORF">BBK14_20030</name>
</gene>
<reference evidence="4" key="1">
    <citation type="submission" date="2016-07" db="EMBL/GenBank/DDBJ databases">
        <title>Frankia sp. NRRL B-16219 Genome sequencing.</title>
        <authorList>
            <person name="Ghodhbane-Gtari F."/>
            <person name="Swanson E."/>
            <person name="Gueddou A."/>
            <person name="Louati M."/>
            <person name="Nouioui I."/>
            <person name="Hezbri K."/>
            <person name="Abebe-Akele F."/>
            <person name="Simpson S."/>
            <person name="Morris K."/>
            <person name="Thomas K."/>
            <person name="Gtari M."/>
            <person name="Tisa L.S."/>
        </authorList>
    </citation>
    <scope>NUCLEOTIDE SEQUENCE [LARGE SCALE GENOMIC DNA]</scope>
    <source>
        <strain evidence="4">NRRL B-16219</strain>
    </source>
</reference>
<feature type="coiled-coil region" evidence="1">
    <location>
        <begin position="220"/>
        <end position="275"/>
    </location>
</feature>
<dbReference type="Gene3D" id="1.10.287.1490">
    <property type="match status" value="1"/>
</dbReference>
<dbReference type="InterPro" id="IPR043502">
    <property type="entry name" value="DNA/RNA_pol_sf"/>
</dbReference>
<dbReference type="OrthoDB" id="9806499at2"/>
<protein>
    <submittedName>
        <fullName evidence="3">Uncharacterized protein</fullName>
    </submittedName>
</protein>
<dbReference type="SUPFAM" id="SSF56672">
    <property type="entry name" value="DNA/RNA polymerases"/>
    <property type="match status" value="1"/>
</dbReference>